<gene>
    <name evidence="2" type="ORF">E4U82_02575</name>
</gene>
<name>A0A4Y9AIB8_9BACI</name>
<evidence type="ECO:0000313" key="3">
    <source>
        <dbReference type="Proteomes" id="UP000298484"/>
    </source>
</evidence>
<feature type="region of interest" description="Disordered" evidence="1">
    <location>
        <begin position="1"/>
        <end position="69"/>
    </location>
</feature>
<evidence type="ECO:0000313" key="2">
    <source>
        <dbReference type="EMBL" id="TFJ94161.1"/>
    </source>
</evidence>
<dbReference type="EMBL" id="SRHY01000002">
    <property type="protein sequence ID" value="TFJ94161.1"/>
    <property type="molecule type" value="Genomic_DNA"/>
</dbReference>
<feature type="compositionally biased region" description="Polar residues" evidence="1">
    <location>
        <begin position="1"/>
        <end position="19"/>
    </location>
</feature>
<comment type="caution">
    <text evidence="2">The sequence shown here is derived from an EMBL/GenBank/DDBJ whole genome shotgun (WGS) entry which is preliminary data.</text>
</comment>
<dbReference type="RefSeq" id="WP_135108476.1">
    <property type="nucleotide sequence ID" value="NZ_SRHY01000002.1"/>
</dbReference>
<dbReference type="Proteomes" id="UP000298484">
    <property type="component" value="Unassembled WGS sequence"/>
</dbReference>
<dbReference type="OrthoDB" id="2888970at2"/>
<accession>A0A4Y9AIB8</accession>
<protein>
    <recommendedName>
        <fullName evidence="4">DUF4025 domain-containing protein</fullName>
    </recommendedName>
</protein>
<sequence length="69" mass="8060">MRNNDQLNQHTKNVQNETGNPAILNDVIDNGFEQYPEHNEKRTNNRPLSSIQEVARNNMDGKTWQNTEH</sequence>
<reference evidence="2 3" key="1">
    <citation type="submission" date="2019-03" db="EMBL/GenBank/DDBJ databases">
        <title>Genome sequence of Lentibacillus salicampi ATCC BAA-719.</title>
        <authorList>
            <person name="Maclea K.S."/>
            <person name="Simoes Junior M."/>
        </authorList>
    </citation>
    <scope>NUCLEOTIDE SEQUENCE [LARGE SCALE GENOMIC DNA]</scope>
    <source>
        <strain evidence="2 3">ATCC BAA-719</strain>
    </source>
</reference>
<organism evidence="2 3">
    <name type="scientific">Lentibacillus salicampi</name>
    <dbReference type="NCBI Taxonomy" id="175306"/>
    <lineage>
        <taxon>Bacteria</taxon>
        <taxon>Bacillati</taxon>
        <taxon>Bacillota</taxon>
        <taxon>Bacilli</taxon>
        <taxon>Bacillales</taxon>
        <taxon>Bacillaceae</taxon>
        <taxon>Lentibacillus</taxon>
    </lineage>
</organism>
<evidence type="ECO:0000256" key="1">
    <source>
        <dbReference type="SAM" id="MobiDB-lite"/>
    </source>
</evidence>
<proteinExistence type="predicted"/>
<keyword evidence="3" id="KW-1185">Reference proteome</keyword>
<evidence type="ECO:0008006" key="4">
    <source>
        <dbReference type="Google" id="ProtNLM"/>
    </source>
</evidence>
<dbReference type="AlphaFoldDB" id="A0A4Y9AIB8"/>